<dbReference type="PANTHER" id="PTHR22901">
    <property type="entry name" value="SIALATE O-ACETYLESTERASE"/>
    <property type="match status" value="1"/>
</dbReference>
<dbReference type="GO" id="GO:0005975">
    <property type="term" value="P:carbohydrate metabolic process"/>
    <property type="evidence" value="ECO:0007669"/>
    <property type="project" value="TreeGrafter"/>
</dbReference>
<comment type="caution">
    <text evidence="3">The sequence shown here is derived from an EMBL/GenBank/DDBJ whole genome shotgun (WGS) entry which is preliminary data.</text>
</comment>
<dbReference type="GO" id="GO:0001681">
    <property type="term" value="F:sialate O-acetylesterase activity"/>
    <property type="evidence" value="ECO:0007669"/>
    <property type="project" value="InterPro"/>
</dbReference>
<feature type="domain" description="Sialate O-acetylesterase" evidence="2">
    <location>
        <begin position="429"/>
        <end position="526"/>
    </location>
</feature>
<dbReference type="Gene3D" id="3.40.50.1110">
    <property type="entry name" value="SGNH hydrolase"/>
    <property type="match status" value="2"/>
</dbReference>
<evidence type="ECO:0000313" key="3">
    <source>
        <dbReference type="EMBL" id="OIQ91752.1"/>
    </source>
</evidence>
<sequence>MIHLLLASLFCDHMVLQRNQANPIWGWDRPRQEIVLTVEEGPATIAPLHIRTGDDGSWHAVLPPLPAGGPYRIQISDGTTERTIHDVLVGEVWVASGQSNMERALNDSAGAATTIATETTPEIREFKVTRTTALEPRREVGGQWTVCSPATAGSFSAVATYFALELHRRLHVPVGIVNSTWGGTRIQAWASVPAQRAVSDVDGELAHIAALAPEMPKLKAAYDTKLRAWEHQNLATDTGIAPEATGWANPATSDATWKTLPLPAYWQRHGLKFNGAVWFRTHVAIPAAWAGRDLDLNLGPIDDFDTTYFNGVEVGHMGAEHDDAYEIPRHYVIPARLVKAGRATIAVRVFDRGGDGGFGGTDSSMSLSPAGENNSSLPLAGSWRYRVERPIPLVVADWSKYPLPDYPMPQDHPGALFNGMIAPLIPYGIRGVIWYQGENNTDAPRHYHALFTAMIRDWRTRWGQGQFPFDFVQLANYKGGPGWPLIREQQAMTLAEPETGMAVIIDIGDPDNIHPADKRDVGHRLALLARSQVYGEPGIITSGPTLERVEIVGNCVKIHWAHADGLRTRTGASQVLGIQLAGTDGRFVTATAKITGTDSVVAVSPDVPAPVAVRYDFADNPDGNLENAAGLPAAPFRTDILATSQP</sequence>
<accession>A0A1J5R6Z4</accession>
<keyword evidence="1 3" id="KW-0378">Hydrolase</keyword>
<dbReference type="SUPFAM" id="SSF52266">
    <property type="entry name" value="SGNH hydrolase"/>
    <property type="match status" value="1"/>
</dbReference>
<dbReference type="InterPro" id="IPR036514">
    <property type="entry name" value="SGNH_hydro_sf"/>
</dbReference>
<proteinExistence type="predicted"/>
<dbReference type="Pfam" id="PF03629">
    <property type="entry name" value="SASA"/>
    <property type="match status" value="1"/>
</dbReference>
<reference evidence="3" key="1">
    <citation type="submission" date="2016-10" db="EMBL/GenBank/DDBJ databases">
        <title>Sequence of Gallionella enrichment culture.</title>
        <authorList>
            <person name="Poehlein A."/>
            <person name="Muehling M."/>
            <person name="Daniel R."/>
        </authorList>
    </citation>
    <scope>NUCLEOTIDE SEQUENCE</scope>
</reference>
<evidence type="ECO:0000259" key="2">
    <source>
        <dbReference type="Pfam" id="PF03629"/>
    </source>
</evidence>
<gene>
    <name evidence="3" type="ORF">GALL_263340</name>
</gene>
<dbReference type="InterPro" id="IPR005181">
    <property type="entry name" value="SASA"/>
</dbReference>
<dbReference type="AlphaFoldDB" id="A0A1J5R6Z4"/>
<dbReference type="PANTHER" id="PTHR22901:SF0">
    <property type="entry name" value="SIALATE O-ACETYLESTERASE"/>
    <property type="match status" value="1"/>
</dbReference>
<protein>
    <submittedName>
        <fullName evidence="3">Glycosyl hydrolases family 2, sugar binding domain</fullName>
    </submittedName>
</protein>
<dbReference type="InterPro" id="IPR008979">
    <property type="entry name" value="Galactose-bd-like_sf"/>
</dbReference>
<evidence type="ECO:0000256" key="1">
    <source>
        <dbReference type="ARBA" id="ARBA00022801"/>
    </source>
</evidence>
<name>A0A1J5R6Z4_9ZZZZ</name>
<dbReference type="SUPFAM" id="SSF49785">
    <property type="entry name" value="Galactose-binding domain-like"/>
    <property type="match status" value="1"/>
</dbReference>
<dbReference type="EMBL" id="MLJW01000250">
    <property type="protein sequence ID" value="OIQ91752.1"/>
    <property type="molecule type" value="Genomic_DNA"/>
</dbReference>
<organism evidence="3">
    <name type="scientific">mine drainage metagenome</name>
    <dbReference type="NCBI Taxonomy" id="410659"/>
    <lineage>
        <taxon>unclassified sequences</taxon>
        <taxon>metagenomes</taxon>
        <taxon>ecological metagenomes</taxon>
    </lineage>
</organism>
<dbReference type="InterPro" id="IPR039329">
    <property type="entry name" value="SIAE"/>
</dbReference>